<sequence>MQHITTWICKTKEMQHTNSKESNVNEGFTGEGKYVQSSVQRQLIYGTMVYVSQTIVADASTALSRATFIATRYTAVRRQFGSQNGGLETQTASLVFNFIILRLFLIPNQGTMGDLKPALAVHDWDNILLENLSDTRTLQATCELEALVPTSHCSEKDHDPPRGL</sequence>
<evidence type="ECO:0000313" key="3">
    <source>
        <dbReference type="Proteomes" id="UP001058974"/>
    </source>
</evidence>
<name>A0A9D4W519_PEA</name>
<organism evidence="2 3">
    <name type="scientific">Pisum sativum</name>
    <name type="common">Garden pea</name>
    <name type="synonym">Lathyrus oleraceus</name>
    <dbReference type="NCBI Taxonomy" id="3888"/>
    <lineage>
        <taxon>Eukaryota</taxon>
        <taxon>Viridiplantae</taxon>
        <taxon>Streptophyta</taxon>
        <taxon>Embryophyta</taxon>
        <taxon>Tracheophyta</taxon>
        <taxon>Spermatophyta</taxon>
        <taxon>Magnoliopsida</taxon>
        <taxon>eudicotyledons</taxon>
        <taxon>Gunneridae</taxon>
        <taxon>Pentapetalae</taxon>
        <taxon>rosids</taxon>
        <taxon>fabids</taxon>
        <taxon>Fabales</taxon>
        <taxon>Fabaceae</taxon>
        <taxon>Papilionoideae</taxon>
        <taxon>50 kb inversion clade</taxon>
        <taxon>NPAAA clade</taxon>
        <taxon>Hologalegina</taxon>
        <taxon>IRL clade</taxon>
        <taxon>Fabeae</taxon>
        <taxon>Lathyrus</taxon>
    </lineage>
</organism>
<dbReference type="Proteomes" id="UP001058974">
    <property type="component" value="Chromosome 6"/>
</dbReference>
<evidence type="ECO:0000259" key="1">
    <source>
        <dbReference type="Pfam" id="PF22924"/>
    </source>
</evidence>
<dbReference type="AlphaFoldDB" id="A0A9D4W519"/>
<dbReference type="GO" id="GO:0003997">
    <property type="term" value="F:acyl-CoA oxidase activity"/>
    <property type="evidence" value="ECO:0007669"/>
    <property type="project" value="InterPro"/>
</dbReference>
<dbReference type="GO" id="GO:0055088">
    <property type="term" value="P:lipid homeostasis"/>
    <property type="evidence" value="ECO:0007669"/>
    <property type="project" value="TreeGrafter"/>
</dbReference>
<dbReference type="InterPro" id="IPR012258">
    <property type="entry name" value="Acyl-CoA_oxidase"/>
</dbReference>
<dbReference type="GO" id="GO:0005504">
    <property type="term" value="F:fatty acid binding"/>
    <property type="evidence" value="ECO:0007669"/>
    <property type="project" value="TreeGrafter"/>
</dbReference>
<reference evidence="2 3" key="1">
    <citation type="journal article" date="2022" name="Nat. Genet.">
        <title>Improved pea reference genome and pan-genome highlight genomic features and evolutionary characteristics.</title>
        <authorList>
            <person name="Yang T."/>
            <person name="Liu R."/>
            <person name="Luo Y."/>
            <person name="Hu S."/>
            <person name="Wang D."/>
            <person name="Wang C."/>
            <person name="Pandey M.K."/>
            <person name="Ge S."/>
            <person name="Xu Q."/>
            <person name="Li N."/>
            <person name="Li G."/>
            <person name="Huang Y."/>
            <person name="Saxena R.K."/>
            <person name="Ji Y."/>
            <person name="Li M."/>
            <person name="Yan X."/>
            <person name="He Y."/>
            <person name="Liu Y."/>
            <person name="Wang X."/>
            <person name="Xiang C."/>
            <person name="Varshney R.K."/>
            <person name="Ding H."/>
            <person name="Gao S."/>
            <person name="Zong X."/>
        </authorList>
    </citation>
    <scope>NUCLEOTIDE SEQUENCE [LARGE SCALE GENOMIC DNA]</scope>
    <source>
        <strain evidence="2 3">cv. Zhongwan 6</strain>
    </source>
</reference>
<dbReference type="GO" id="GO:0033540">
    <property type="term" value="P:fatty acid beta-oxidation using acyl-CoA oxidase"/>
    <property type="evidence" value="ECO:0007669"/>
    <property type="project" value="TreeGrafter"/>
</dbReference>
<dbReference type="InterPro" id="IPR055060">
    <property type="entry name" value="ACOX_C_alpha1"/>
</dbReference>
<feature type="domain" description="Acyl-CoA oxidase C-alpha1" evidence="1">
    <location>
        <begin position="45"/>
        <end position="90"/>
    </location>
</feature>
<dbReference type="InterPro" id="IPR036250">
    <property type="entry name" value="AcylCo_DH-like_C"/>
</dbReference>
<protein>
    <recommendedName>
        <fullName evidence="1">Acyl-CoA oxidase C-alpha1 domain-containing protein</fullName>
    </recommendedName>
</protein>
<dbReference type="EMBL" id="JAMSHJ010000006">
    <property type="protein sequence ID" value="KAI5396208.1"/>
    <property type="molecule type" value="Genomic_DNA"/>
</dbReference>
<keyword evidence="3" id="KW-1185">Reference proteome</keyword>
<evidence type="ECO:0000313" key="2">
    <source>
        <dbReference type="EMBL" id="KAI5396208.1"/>
    </source>
</evidence>
<dbReference type="Gene3D" id="1.20.140.10">
    <property type="entry name" value="Butyryl-CoA Dehydrogenase, subunit A, domain 3"/>
    <property type="match status" value="1"/>
</dbReference>
<gene>
    <name evidence="2" type="ORF">KIW84_062422</name>
</gene>
<dbReference type="PANTHER" id="PTHR10909">
    <property type="entry name" value="ELECTRON TRANSPORT OXIDOREDUCTASE"/>
    <property type="match status" value="1"/>
</dbReference>
<dbReference type="SUPFAM" id="SSF47203">
    <property type="entry name" value="Acyl-CoA dehydrogenase C-terminal domain-like"/>
    <property type="match status" value="1"/>
</dbReference>
<dbReference type="GO" id="GO:0005777">
    <property type="term" value="C:peroxisome"/>
    <property type="evidence" value="ECO:0007669"/>
    <property type="project" value="InterPro"/>
</dbReference>
<comment type="caution">
    <text evidence="2">The sequence shown here is derived from an EMBL/GenBank/DDBJ whole genome shotgun (WGS) entry which is preliminary data.</text>
</comment>
<dbReference type="GO" id="GO:0001676">
    <property type="term" value="P:long-chain fatty acid metabolic process"/>
    <property type="evidence" value="ECO:0007669"/>
    <property type="project" value="TreeGrafter"/>
</dbReference>
<dbReference type="Gramene" id="Psat06G0242200-T1">
    <property type="protein sequence ID" value="KAI5396208.1"/>
    <property type="gene ID" value="KIW84_062422"/>
</dbReference>
<dbReference type="Pfam" id="PF22924">
    <property type="entry name" value="ACOX_C_alpha1"/>
    <property type="match status" value="1"/>
</dbReference>
<dbReference type="PANTHER" id="PTHR10909:SF250">
    <property type="entry name" value="PEROXISOMAL ACYL-COENZYME A OXIDASE 1"/>
    <property type="match status" value="1"/>
</dbReference>
<accession>A0A9D4W519</accession>
<dbReference type="GO" id="GO:0071949">
    <property type="term" value="F:FAD binding"/>
    <property type="evidence" value="ECO:0007669"/>
    <property type="project" value="InterPro"/>
</dbReference>
<proteinExistence type="predicted"/>